<protein>
    <submittedName>
        <fullName evidence="2">Uncharacterized protein</fullName>
    </submittedName>
</protein>
<dbReference type="KEGG" id="lxy:O159_13420"/>
<gene>
    <name evidence="2" type="ORF">O159_13420</name>
</gene>
<dbReference type="RefSeq" id="WP_021754865.1">
    <property type="nucleotide sequence ID" value="NC_022438.1"/>
</dbReference>
<proteinExistence type="predicted"/>
<organism evidence="2 3">
    <name type="scientific">Leifsonia xyli subsp. cynodontis DSM 46306</name>
    <dbReference type="NCBI Taxonomy" id="1389489"/>
    <lineage>
        <taxon>Bacteria</taxon>
        <taxon>Bacillati</taxon>
        <taxon>Actinomycetota</taxon>
        <taxon>Actinomycetes</taxon>
        <taxon>Micrococcales</taxon>
        <taxon>Microbacteriaceae</taxon>
        <taxon>Leifsonia</taxon>
    </lineage>
</organism>
<dbReference type="STRING" id="1389489.O159_13420"/>
<name>U3P7J0_LEIXC</name>
<dbReference type="EMBL" id="CP006734">
    <property type="protein sequence ID" value="AGW41414.1"/>
    <property type="molecule type" value="Genomic_DNA"/>
</dbReference>
<evidence type="ECO:0000313" key="3">
    <source>
        <dbReference type="Proteomes" id="UP000016743"/>
    </source>
</evidence>
<dbReference type="PATRIC" id="fig|1389489.3.peg.1288"/>
<dbReference type="eggNOG" id="ENOG5030UK0">
    <property type="taxonomic scope" value="Bacteria"/>
</dbReference>
<dbReference type="Proteomes" id="UP000016743">
    <property type="component" value="Chromosome"/>
</dbReference>
<dbReference type="HOGENOM" id="CLU_841441_0_0_11"/>
<evidence type="ECO:0000313" key="2">
    <source>
        <dbReference type="EMBL" id="AGW41414.1"/>
    </source>
</evidence>
<feature type="region of interest" description="Disordered" evidence="1">
    <location>
        <begin position="1"/>
        <end position="27"/>
    </location>
</feature>
<keyword evidence="3" id="KW-1185">Reference proteome</keyword>
<sequence>MAVQDQDGAEHTLAGPLSLDHAIANSPHPDIRERATSAKEVVGDQSEWFSVGGIDSDRILWGMSMEKYYDEFPLLEEDFPTEDEWLEHLGSDDDKEFNDNFDDPDGIASSEPYSVTEVSFGQGVSCAPVLARSAPLAARSALATGACGRAPASEAELSEMHRQNLSEGSADVRFVVRDEQVVDAAGQLLTPLPSANKLLAEFRAEQGAAGLRELAPALDKALGVDLALVEKMSSHQQTVLKSLKAVGKQASRASELLPYVAIAANGYVLSEDIASGNWVDAGFDGAALGLIAAGSAQPELLVVTEPVLLVLIAAQWVVDKYRADHAPPPS</sequence>
<accession>U3P7J0</accession>
<reference evidence="2 3" key="1">
    <citation type="journal article" date="2013" name="Genome Announc.">
        <title>Complete Genome Sequence of Leifsonia xyli subsp. cynodontis Strain DSM46306, a Gram-Positive Bacterial Pathogen of Grasses.</title>
        <authorList>
            <person name="Monteiro-Vitorello C.B."/>
            <person name="Zerillo M.M."/>
            <person name="Van Sluys M.A."/>
            <person name="Camargo L.E."/>
            <person name="Kitajima J.P."/>
        </authorList>
    </citation>
    <scope>NUCLEOTIDE SEQUENCE [LARGE SCALE GENOMIC DNA]</scope>
    <source>
        <strain evidence="2 3">DSM 46306</strain>
    </source>
</reference>
<dbReference type="AlphaFoldDB" id="U3P7J0"/>
<evidence type="ECO:0000256" key="1">
    <source>
        <dbReference type="SAM" id="MobiDB-lite"/>
    </source>
</evidence>